<proteinExistence type="predicted"/>
<evidence type="ECO:0000259" key="1">
    <source>
        <dbReference type="PROSITE" id="PS50887"/>
    </source>
</evidence>
<reference evidence="2 3" key="1">
    <citation type="submission" date="2024-11" db="EMBL/GenBank/DDBJ databases">
        <authorList>
            <person name="Heng Y.C."/>
            <person name="Lim A.C.H."/>
            <person name="Lee J.K.Y."/>
            <person name="Kittelmann S."/>
        </authorList>
    </citation>
    <scope>NUCLEOTIDE SEQUENCE [LARGE SCALE GENOMIC DNA]</scope>
    <source>
        <strain evidence="2 3">WILCCON 0269</strain>
    </source>
</reference>
<protein>
    <submittedName>
        <fullName evidence="2">GGDEF domain-containing protein</fullName>
    </submittedName>
</protein>
<dbReference type="Gene3D" id="3.30.70.270">
    <property type="match status" value="1"/>
</dbReference>
<feature type="domain" description="GGDEF" evidence="1">
    <location>
        <begin position="102"/>
        <end position="236"/>
    </location>
</feature>
<organism evidence="2 3">
    <name type="scientific">Candidatus Clostridium eludens</name>
    <dbReference type="NCBI Taxonomy" id="3381663"/>
    <lineage>
        <taxon>Bacteria</taxon>
        <taxon>Bacillati</taxon>
        <taxon>Bacillota</taxon>
        <taxon>Clostridia</taxon>
        <taxon>Eubacteriales</taxon>
        <taxon>Clostridiaceae</taxon>
        <taxon>Clostridium</taxon>
    </lineage>
</organism>
<dbReference type="InterPro" id="IPR043128">
    <property type="entry name" value="Rev_trsase/Diguanyl_cyclase"/>
</dbReference>
<dbReference type="EMBL" id="JBJHZX010000009">
    <property type="protein sequence ID" value="MFL0195468.1"/>
    <property type="molecule type" value="Genomic_DNA"/>
</dbReference>
<evidence type="ECO:0000313" key="3">
    <source>
        <dbReference type="Proteomes" id="UP001623660"/>
    </source>
</evidence>
<dbReference type="RefSeq" id="WP_406791590.1">
    <property type="nucleotide sequence ID" value="NZ_JBJHZX010000009.1"/>
</dbReference>
<dbReference type="SUPFAM" id="SSF55073">
    <property type="entry name" value="Nucleotide cyclase"/>
    <property type="match status" value="1"/>
</dbReference>
<dbReference type="InterPro" id="IPR050469">
    <property type="entry name" value="Diguanylate_Cyclase"/>
</dbReference>
<evidence type="ECO:0000313" key="2">
    <source>
        <dbReference type="EMBL" id="MFL0195468.1"/>
    </source>
</evidence>
<dbReference type="PANTHER" id="PTHR45138:SF9">
    <property type="entry name" value="DIGUANYLATE CYCLASE DGCM-RELATED"/>
    <property type="match status" value="1"/>
</dbReference>
<dbReference type="InterPro" id="IPR000160">
    <property type="entry name" value="GGDEF_dom"/>
</dbReference>
<accession>A0ABW8SIQ2</accession>
<keyword evidence="3" id="KW-1185">Reference proteome</keyword>
<dbReference type="Pfam" id="PF00990">
    <property type="entry name" value="GGDEF"/>
    <property type="match status" value="1"/>
</dbReference>
<sequence>MDSIFRKEEEVLQKAQKILETGLIETKKDEVLYRELLVEFKNLLEQTKRVIKMSDIIGAELSDKCRSLDEVSKVDFLTNLYNRRFFNELLIREWESCARGKCFLSVLMLDIDKFKDYNDTYGHLKGDKCLKLISKCLKKDINGSRDIVARYGGEEFVVLMPETDLGRAKYIAEKIREEIEKLQILHEGFQCYGIVTVSIGVAATIPREKSSPENLMYIADKALYRAKESGRNRVNV</sequence>
<dbReference type="InterPro" id="IPR029787">
    <property type="entry name" value="Nucleotide_cyclase"/>
</dbReference>
<dbReference type="CDD" id="cd01949">
    <property type="entry name" value="GGDEF"/>
    <property type="match status" value="1"/>
</dbReference>
<name>A0ABW8SIQ2_9CLOT</name>
<dbReference type="PANTHER" id="PTHR45138">
    <property type="entry name" value="REGULATORY COMPONENTS OF SENSORY TRANSDUCTION SYSTEM"/>
    <property type="match status" value="1"/>
</dbReference>
<dbReference type="NCBIfam" id="TIGR00254">
    <property type="entry name" value="GGDEF"/>
    <property type="match status" value="1"/>
</dbReference>
<dbReference type="Proteomes" id="UP001623660">
    <property type="component" value="Unassembled WGS sequence"/>
</dbReference>
<comment type="caution">
    <text evidence="2">The sequence shown here is derived from an EMBL/GenBank/DDBJ whole genome shotgun (WGS) entry which is preliminary data.</text>
</comment>
<gene>
    <name evidence="2" type="ORF">ACJDU8_07805</name>
</gene>
<dbReference type="SMART" id="SM00267">
    <property type="entry name" value="GGDEF"/>
    <property type="match status" value="1"/>
</dbReference>
<dbReference type="PROSITE" id="PS50887">
    <property type="entry name" value="GGDEF"/>
    <property type="match status" value="1"/>
</dbReference>